<protein>
    <submittedName>
        <fullName evidence="1">Uncharacterized protein</fullName>
    </submittedName>
</protein>
<dbReference type="Proteomes" id="UP000233618">
    <property type="component" value="Unassembled WGS sequence"/>
</dbReference>
<evidence type="ECO:0000313" key="2">
    <source>
        <dbReference type="Proteomes" id="UP000233618"/>
    </source>
</evidence>
<organism evidence="1 2">
    <name type="scientific">Labilibaculum manganireducens</name>
    <dbReference type="NCBI Taxonomy" id="1940525"/>
    <lineage>
        <taxon>Bacteria</taxon>
        <taxon>Pseudomonadati</taxon>
        <taxon>Bacteroidota</taxon>
        <taxon>Bacteroidia</taxon>
        <taxon>Marinilabiliales</taxon>
        <taxon>Marinifilaceae</taxon>
        <taxon>Labilibaculum</taxon>
    </lineage>
</organism>
<dbReference type="AlphaFoldDB" id="A0A2N3I082"/>
<name>A0A2N3I082_9BACT</name>
<gene>
    <name evidence="1" type="ORF">BZG01_15565</name>
</gene>
<reference evidence="1 2" key="1">
    <citation type="journal article" date="2017" name="Front. Microbiol.">
        <title>Labilibaculum manganireducens gen. nov., sp. nov. and Labilibaculum filiforme sp. nov., Novel Bacteroidetes Isolated from Subsurface Sediments of the Baltic Sea.</title>
        <authorList>
            <person name="Vandieken V."/>
            <person name="Marshall I.P."/>
            <person name="Niemann H."/>
            <person name="Engelen B."/>
            <person name="Cypionka H."/>
        </authorList>
    </citation>
    <scope>NUCLEOTIDE SEQUENCE [LARGE SCALE GENOMIC DNA]</scope>
    <source>
        <strain evidence="1 2">59.10-2M</strain>
    </source>
</reference>
<dbReference type="EMBL" id="MVDE01000027">
    <property type="protein sequence ID" value="PKQ63729.1"/>
    <property type="molecule type" value="Genomic_DNA"/>
</dbReference>
<proteinExistence type="predicted"/>
<accession>A0A2N3I082</accession>
<evidence type="ECO:0000313" key="1">
    <source>
        <dbReference type="EMBL" id="PKQ63729.1"/>
    </source>
</evidence>
<sequence length="96" mass="11536">MCRQNYSIKAFSFVSTSPPAFRAIQLRIHLYFLMQKYENLRNKLSLKVSEFYFMRMFEIKGFVCKAYMRHVFYEEQIKSGKGIIMIKQEIISKFPA</sequence>
<comment type="caution">
    <text evidence="1">The sequence shown here is derived from an EMBL/GenBank/DDBJ whole genome shotgun (WGS) entry which is preliminary data.</text>
</comment>
<keyword evidence="2" id="KW-1185">Reference proteome</keyword>